<sequence>MVVSMGDSGLKAGSWVDVRRSGKGTCAECLLMVFSKFSRQNSVSIFPQLNNMGIYLMACLAPINSCGCYLQDV</sequence>
<accession>A0A151M4B2</accession>
<keyword evidence="2" id="KW-1185">Reference proteome</keyword>
<dbReference type="Proteomes" id="UP000050525">
    <property type="component" value="Unassembled WGS sequence"/>
</dbReference>
<comment type="caution">
    <text evidence="1">The sequence shown here is derived from an EMBL/GenBank/DDBJ whole genome shotgun (WGS) entry which is preliminary data.</text>
</comment>
<dbReference type="EMBL" id="AKHW03006631">
    <property type="protein sequence ID" value="KYO19363.1"/>
    <property type="molecule type" value="Genomic_DNA"/>
</dbReference>
<protein>
    <submittedName>
        <fullName evidence="1">Uncharacterized protein</fullName>
    </submittedName>
</protein>
<dbReference type="AlphaFoldDB" id="A0A151M4B2"/>
<organism evidence="1 2">
    <name type="scientific">Alligator mississippiensis</name>
    <name type="common">American alligator</name>
    <dbReference type="NCBI Taxonomy" id="8496"/>
    <lineage>
        <taxon>Eukaryota</taxon>
        <taxon>Metazoa</taxon>
        <taxon>Chordata</taxon>
        <taxon>Craniata</taxon>
        <taxon>Vertebrata</taxon>
        <taxon>Euteleostomi</taxon>
        <taxon>Archelosauria</taxon>
        <taxon>Archosauria</taxon>
        <taxon>Crocodylia</taxon>
        <taxon>Alligatoridae</taxon>
        <taxon>Alligatorinae</taxon>
        <taxon>Alligator</taxon>
    </lineage>
</organism>
<evidence type="ECO:0000313" key="2">
    <source>
        <dbReference type="Proteomes" id="UP000050525"/>
    </source>
</evidence>
<reference evidence="1 2" key="1">
    <citation type="journal article" date="2012" name="Genome Biol.">
        <title>Sequencing three crocodilian genomes to illuminate the evolution of archosaurs and amniotes.</title>
        <authorList>
            <person name="St John J.A."/>
            <person name="Braun E.L."/>
            <person name="Isberg S.R."/>
            <person name="Miles L.G."/>
            <person name="Chong A.Y."/>
            <person name="Gongora J."/>
            <person name="Dalzell P."/>
            <person name="Moran C."/>
            <person name="Bed'hom B."/>
            <person name="Abzhanov A."/>
            <person name="Burgess S.C."/>
            <person name="Cooksey A.M."/>
            <person name="Castoe T.A."/>
            <person name="Crawford N.G."/>
            <person name="Densmore L.D."/>
            <person name="Drew J.C."/>
            <person name="Edwards S.V."/>
            <person name="Faircloth B.C."/>
            <person name="Fujita M.K."/>
            <person name="Greenwold M.J."/>
            <person name="Hoffmann F.G."/>
            <person name="Howard J.M."/>
            <person name="Iguchi T."/>
            <person name="Janes D.E."/>
            <person name="Khan S.Y."/>
            <person name="Kohno S."/>
            <person name="de Koning A.J."/>
            <person name="Lance S.L."/>
            <person name="McCarthy F.M."/>
            <person name="McCormack J.E."/>
            <person name="Merchant M.E."/>
            <person name="Peterson D.G."/>
            <person name="Pollock D.D."/>
            <person name="Pourmand N."/>
            <person name="Raney B.J."/>
            <person name="Roessler K.A."/>
            <person name="Sanford J.R."/>
            <person name="Sawyer R.H."/>
            <person name="Schmidt C.J."/>
            <person name="Triplett E.W."/>
            <person name="Tuberville T.D."/>
            <person name="Venegas-Anaya M."/>
            <person name="Howard J.T."/>
            <person name="Jarvis E.D."/>
            <person name="Guillette L.J.Jr."/>
            <person name="Glenn T.C."/>
            <person name="Green R.E."/>
            <person name="Ray D.A."/>
        </authorList>
    </citation>
    <scope>NUCLEOTIDE SEQUENCE [LARGE SCALE GENOMIC DNA]</scope>
    <source>
        <strain evidence="1">KSC_2009_1</strain>
    </source>
</reference>
<evidence type="ECO:0000313" key="1">
    <source>
        <dbReference type="EMBL" id="KYO19363.1"/>
    </source>
</evidence>
<gene>
    <name evidence="1" type="ORF">Y1Q_0003504</name>
</gene>
<proteinExistence type="predicted"/>
<name>A0A151M4B2_ALLMI</name>